<evidence type="ECO:0000313" key="2">
    <source>
        <dbReference type="EMBL" id="MFD2568065.1"/>
    </source>
</evidence>
<organism evidence="2 3">
    <name type="scientific">Pseudotenacibaculum haliotis</name>
    <dbReference type="NCBI Taxonomy" id="1862138"/>
    <lineage>
        <taxon>Bacteria</taxon>
        <taxon>Pseudomonadati</taxon>
        <taxon>Bacteroidota</taxon>
        <taxon>Flavobacteriia</taxon>
        <taxon>Flavobacteriales</taxon>
        <taxon>Flavobacteriaceae</taxon>
        <taxon>Pseudotenacibaculum</taxon>
    </lineage>
</organism>
<keyword evidence="3" id="KW-1185">Reference proteome</keyword>
<proteinExistence type="predicted"/>
<dbReference type="PROSITE" id="PS51257">
    <property type="entry name" value="PROKAR_LIPOPROTEIN"/>
    <property type="match status" value="1"/>
</dbReference>
<dbReference type="RefSeq" id="WP_379666775.1">
    <property type="nucleotide sequence ID" value="NZ_JBHULH010000006.1"/>
</dbReference>
<gene>
    <name evidence="2" type="ORF">ACFSRZ_11815</name>
</gene>
<keyword evidence="1" id="KW-0732">Signal</keyword>
<dbReference type="Proteomes" id="UP001597508">
    <property type="component" value="Unassembled WGS sequence"/>
</dbReference>
<sequence>MKKYILLSTLLMILYSCMYAQEEKNYMNLIDKEISYVLKNSVYSNYKEKIMFDDKPGTLSGLMLLYDDKEIELRVNEFKFVDKRFDKNLKWEFDKLIKEKVGRVIVYDKKGNKLFDSDSKKQ</sequence>
<dbReference type="EMBL" id="JBHULH010000006">
    <property type="protein sequence ID" value="MFD2568065.1"/>
    <property type="molecule type" value="Genomic_DNA"/>
</dbReference>
<evidence type="ECO:0000313" key="3">
    <source>
        <dbReference type="Proteomes" id="UP001597508"/>
    </source>
</evidence>
<reference evidence="3" key="1">
    <citation type="journal article" date="2019" name="Int. J. Syst. Evol. Microbiol.">
        <title>The Global Catalogue of Microorganisms (GCM) 10K type strain sequencing project: providing services to taxonomists for standard genome sequencing and annotation.</title>
        <authorList>
            <consortium name="The Broad Institute Genomics Platform"/>
            <consortium name="The Broad Institute Genome Sequencing Center for Infectious Disease"/>
            <person name="Wu L."/>
            <person name="Ma J."/>
        </authorList>
    </citation>
    <scope>NUCLEOTIDE SEQUENCE [LARGE SCALE GENOMIC DNA]</scope>
    <source>
        <strain evidence="3">KCTC 52127</strain>
    </source>
</reference>
<name>A0ABW5LTJ5_9FLAO</name>
<protein>
    <submittedName>
        <fullName evidence="2">Uncharacterized protein</fullName>
    </submittedName>
</protein>
<accession>A0ABW5LTJ5</accession>
<feature type="chain" id="PRO_5047227324" evidence="1">
    <location>
        <begin position="21"/>
        <end position="122"/>
    </location>
</feature>
<evidence type="ECO:0000256" key="1">
    <source>
        <dbReference type="SAM" id="SignalP"/>
    </source>
</evidence>
<feature type="signal peptide" evidence="1">
    <location>
        <begin position="1"/>
        <end position="20"/>
    </location>
</feature>
<comment type="caution">
    <text evidence="2">The sequence shown here is derived from an EMBL/GenBank/DDBJ whole genome shotgun (WGS) entry which is preliminary data.</text>
</comment>